<evidence type="ECO:0000256" key="1">
    <source>
        <dbReference type="SAM" id="MobiDB-lite"/>
    </source>
</evidence>
<accession>A0AAD5S5F1</accession>
<feature type="compositionally biased region" description="Polar residues" evidence="1">
    <location>
        <begin position="425"/>
        <end position="442"/>
    </location>
</feature>
<organism evidence="2 3">
    <name type="scientific">Zalerion maritima</name>
    <dbReference type="NCBI Taxonomy" id="339359"/>
    <lineage>
        <taxon>Eukaryota</taxon>
        <taxon>Fungi</taxon>
        <taxon>Dikarya</taxon>
        <taxon>Ascomycota</taxon>
        <taxon>Pezizomycotina</taxon>
        <taxon>Sordariomycetes</taxon>
        <taxon>Lulworthiomycetidae</taxon>
        <taxon>Lulworthiales</taxon>
        <taxon>Lulworthiaceae</taxon>
        <taxon>Zalerion</taxon>
    </lineage>
</organism>
<keyword evidence="3" id="KW-1185">Reference proteome</keyword>
<dbReference type="PANTHER" id="PTHR22794">
    <property type="entry name" value="THAP DOMAIN PROTEIN 11"/>
    <property type="match status" value="1"/>
</dbReference>
<sequence>MAQGKEGNETPSPVGQSKRSHQSQPSAQDSDSQQSDQTSTHTSFHTTHHPRIKSQKHIVGGNTGRLHARVPSSKALHKHGKEAAAVAPAVPAAHQPKRPQIQRRVTAEARPSRDNSSVDLRKNISQTTLKRNSKSHVELSKKSHHTPQPGKLRRSESHTNVPKHKHKSSKSQVHFDLGKNEEEEEEWVDASGSASPYLSRRTSVASGPTAPPSAHQSAQSSPRPKTTTTTTTPATPTTPTKEGYKKGTKNPTSESSGPVQEEHAREPDPATSHHNKYLTTRVLQRIPSHGAVPPQMSSETVQVPMRPRSPDRQGISRQSSTLSGTPRTNNTLPGSTREDELSSRFINSSTSAVNEGSFYTSTDGGGGSREGRRTNGNANGPRRPLSVGSFAHGRRGDISPVDDDERERAREGGISQPSRRGPTEVSRTQQKLNLQRASSTLEPSPAHGGGIGGPSPLIVGAGDPRAGKMLERTGMEYLVVRRYQNPVARSIARLSQLPGVERSRRIPPPTRTGTASSRMSGPLGLGQSFRQPSNLHSRPVTPRMGGGPRQNGSKPDSSFENPEEELSGASLVENSDDNTTALLRSMWDRRMDFASASQ</sequence>
<feature type="compositionally biased region" description="Polar residues" evidence="1">
    <location>
        <begin position="550"/>
        <end position="560"/>
    </location>
</feature>
<dbReference type="PANTHER" id="PTHR22794:SF2">
    <property type="entry name" value="THAP DOMAIN-CONTAINING PROTEIN 11"/>
    <property type="match status" value="1"/>
</dbReference>
<dbReference type="InterPro" id="IPR018857">
    <property type="entry name" value="TORC1_cplx_su_TCO89"/>
</dbReference>
<reference evidence="2" key="1">
    <citation type="submission" date="2022-07" db="EMBL/GenBank/DDBJ databases">
        <title>Draft genome sequence of Zalerion maritima ATCC 34329, a (micro)plastics degrading marine fungus.</title>
        <authorList>
            <person name="Paco A."/>
            <person name="Goncalves M.F.M."/>
            <person name="Rocha-Santos T.A.P."/>
            <person name="Alves A."/>
        </authorList>
    </citation>
    <scope>NUCLEOTIDE SEQUENCE</scope>
    <source>
        <strain evidence="2">ATCC 34329</strain>
    </source>
</reference>
<dbReference type="GO" id="GO:0031931">
    <property type="term" value="C:TORC1 complex"/>
    <property type="evidence" value="ECO:0007669"/>
    <property type="project" value="InterPro"/>
</dbReference>
<feature type="compositionally biased region" description="Low complexity" evidence="1">
    <location>
        <begin position="83"/>
        <end position="93"/>
    </location>
</feature>
<feature type="compositionally biased region" description="Basic residues" evidence="1">
    <location>
        <begin position="46"/>
        <end position="56"/>
    </location>
</feature>
<feature type="compositionally biased region" description="Low complexity" evidence="1">
    <location>
        <begin position="212"/>
        <end position="240"/>
    </location>
</feature>
<evidence type="ECO:0000313" key="3">
    <source>
        <dbReference type="Proteomes" id="UP001201980"/>
    </source>
</evidence>
<evidence type="ECO:0000313" key="2">
    <source>
        <dbReference type="EMBL" id="KAJ2906467.1"/>
    </source>
</evidence>
<feature type="compositionally biased region" description="Polar residues" evidence="1">
    <location>
        <begin position="249"/>
        <end position="258"/>
    </location>
</feature>
<dbReference type="GO" id="GO:0000329">
    <property type="term" value="C:fungal-type vacuole membrane"/>
    <property type="evidence" value="ECO:0007669"/>
    <property type="project" value="TreeGrafter"/>
</dbReference>
<feature type="region of interest" description="Disordered" evidence="1">
    <location>
        <begin position="1"/>
        <end position="456"/>
    </location>
</feature>
<protein>
    <submittedName>
        <fullName evidence="2">Uncharacterized protein</fullName>
    </submittedName>
</protein>
<feature type="region of interest" description="Disordered" evidence="1">
    <location>
        <begin position="498"/>
        <end position="577"/>
    </location>
</feature>
<proteinExistence type="predicted"/>
<dbReference type="AlphaFoldDB" id="A0AAD5S5F1"/>
<name>A0AAD5S5F1_9PEZI</name>
<dbReference type="Proteomes" id="UP001201980">
    <property type="component" value="Unassembled WGS sequence"/>
</dbReference>
<feature type="compositionally biased region" description="Polar residues" evidence="1">
    <location>
        <begin position="344"/>
        <end position="362"/>
    </location>
</feature>
<feature type="compositionally biased region" description="Polar residues" evidence="1">
    <location>
        <begin position="315"/>
        <end position="334"/>
    </location>
</feature>
<comment type="caution">
    <text evidence="2">The sequence shown here is derived from an EMBL/GenBank/DDBJ whole genome shotgun (WGS) entry which is preliminary data.</text>
</comment>
<dbReference type="Pfam" id="PF10452">
    <property type="entry name" value="TCO89"/>
    <property type="match status" value="1"/>
</dbReference>
<dbReference type="EMBL" id="JAKWBI020000013">
    <property type="protein sequence ID" value="KAJ2906467.1"/>
    <property type="molecule type" value="Genomic_DNA"/>
</dbReference>
<feature type="compositionally biased region" description="Polar residues" evidence="1">
    <location>
        <begin position="192"/>
        <end position="206"/>
    </location>
</feature>
<feature type="compositionally biased region" description="Low complexity" evidence="1">
    <location>
        <begin position="22"/>
        <end position="45"/>
    </location>
</feature>
<feature type="compositionally biased region" description="Polar residues" evidence="1">
    <location>
        <begin position="114"/>
        <end position="130"/>
    </location>
</feature>
<dbReference type="GO" id="GO:0031929">
    <property type="term" value="P:TOR signaling"/>
    <property type="evidence" value="ECO:0007669"/>
    <property type="project" value="InterPro"/>
</dbReference>
<gene>
    <name evidence="2" type="ORF">MKZ38_001448</name>
</gene>